<evidence type="ECO:0000256" key="1">
    <source>
        <dbReference type="ARBA" id="ARBA00023002"/>
    </source>
</evidence>
<dbReference type="PANTHER" id="PTHR43818">
    <property type="entry name" value="BCDNA.GH03377"/>
    <property type="match status" value="1"/>
</dbReference>
<dbReference type="Pfam" id="PF01408">
    <property type="entry name" value="GFO_IDH_MocA"/>
    <property type="match status" value="1"/>
</dbReference>
<accession>A0ABV7IKG3</accession>
<dbReference type="InterPro" id="IPR036291">
    <property type="entry name" value="NAD(P)-bd_dom_sf"/>
</dbReference>
<keyword evidence="1" id="KW-0560">Oxidoreductase</keyword>
<dbReference type="Gene3D" id="3.30.360.10">
    <property type="entry name" value="Dihydrodipicolinate Reductase, domain 2"/>
    <property type="match status" value="1"/>
</dbReference>
<dbReference type="InterPro" id="IPR000683">
    <property type="entry name" value="Gfo/Idh/MocA-like_OxRdtase_N"/>
</dbReference>
<feature type="domain" description="GFO/IDH/MocA-like oxidoreductase" evidence="3">
    <location>
        <begin position="133"/>
        <end position="267"/>
    </location>
</feature>
<dbReference type="SUPFAM" id="SSF51735">
    <property type="entry name" value="NAD(P)-binding Rossmann-fold domains"/>
    <property type="match status" value="1"/>
</dbReference>
<dbReference type="InterPro" id="IPR055170">
    <property type="entry name" value="GFO_IDH_MocA-like_dom"/>
</dbReference>
<dbReference type="SUPFAM" id="SSF55347">
    <property type="entry name" value="Glyceraldehyde-3-phosphate dehydrogenase-like, C-terminal domain"/>
    <property type="match status" value="1"/>
</dbReference>
<dbReference type="Pfam" id="PF22725">
    <property type="entry name" value="GFO_IDH_MocA_C3"/>
    <property type="match status" value="1"/>
</dbReference>
<dbReference type="RefSeq" id="WP_379508101.1">
    <property type="nucleotide sequence ID" value="NZ_JBHRTQ010000001.1"/>
</dbReference>
<organism evidence="4 5">
    <name type="scientific">Novosphingobium bradum</name>
    <dbReference type="NCBI Taxonomy" id="1737444"/>
    <lineage>
        <taxon>Bacteria</taxon>
        <taxon>Pseudomonadati</taxon>
        <taxon>Pseudomonadota</taxon>
        <taxon>Alphaproteobacteria</taxon>
        <taxon>Sphingomonadales</taxon>
        <taxon>Sphingomonadaceae</taxon>
        <taxon>Novosphingobium</taxon>
    </lineage>
</organism>
<evidence type="ECO:0000259" key="3">
    <source>
        <dbReference type="Pfam" id="PF22725"/>
    </source>
</evidence>
<dbReference type="EMBL" id="JBHRTQ010000001">
    <property type="protein sequence ID" value="MFC3172704.1"/>
    <property type="molecule type" value="Genomic_DNA"/>
</dbReference>
<feature type="domain" description="Gfo/Idh/MocA-like oxidoreductase N-terminal" evidence="2">
    <location>
        <begin position="5"/>
        <end position="119"/>
    </location>
</feature>
<reference evidence="5" key="1">
    <citation type="journal article" date="2019" name="Int. J. Syst. Evol. Microbiol.">
        <title>The Global Catalogue of Microorganisms (GCM) 10K type strain sequencing project: providing services to taxonomists for standard genome sequencing and annotation.</title>
        <authorList>
            <consortium name="The Broad Institute Genomics Platform"/>
            <consortium name="The Broad Institute Genome Sequencing Center for Infectious Disease"/>
            <person name="Wu L."/>
            <person name="Ma J."/>
        </authorList>
    </citation>
    <scope>NUCLEOTIDE SEQUENCE [LARGE SCALE GENOMIC DNA]</scope>
    <source>
        <strain evidence="5">KCTC 42984</strain>
    </source>
</reference>
<sequence>MTRKLRVGIISANWGAIAHLPAWRTLDNVEVTAICTSRQETAEAAATQFQVERPFWSVEAMCADPDIDVIDVGTSPLQREGMVATALKHGKHVMNQVPFAASLEGARRLVQLQHAAGVRGGAATSMVGLPHVAMMQELIADGYVGDVLQVQASWQMGFFLEIFPGFSYTWFGQAGNGTSVTRNQGSHVLGLLRHLFGPITSVVGRMETQLRQWTLPDGGTMDVETDDTLQSMLAFQSGAMGTFATSWTAADNPGFALEVLGSKGRLRLDALRYPSVDSARLRGAKSVMAMEPHLADIAVPERFFTIDGKVVGNHEMDLYNGGQRVSLARLFSGFAHGIIDGTDYPVTFDRALEIHGIVEALYTSHERRAWVDIVPERVA</sequence>
<dbReference type="Proteomes" id="UP001595604">
    <property type="component" value="Unassembled WGS sequence"/>
</dbReference>
<evidence type="ECO:0000313" key="4">
    <source>
        <dbReference type="EMBL" id="MFC3172704.1"/>
    </source>
</evidence>
<evidence type="ECO:0000313" key="5">
    <source>
        <dbReference type="Proteomes" id="UP001595604"/>
    </source>
</evidence>
<gene>
    <name evidence="4" type="ORF">ACFOD9_00415</name>
</gene>
<keyword evidence="5" id="KW-1185">Reference proteome</keyword>
<proteinExistence type="predicted"/>
<dbReference type="InterPro" id="IPR050463">
    <property type="entry name" value="Gfo/Idh/MocA_oxidrdct_glycsds"/>
</dbReference>
<name>A0ABV7IKG3_9SPHN</name>
<dbReference type="PANTHER" id="PTHR43818:SF11">
    <property type="entry name" value="BCDNA.GH03377"/>
    <property type="match status" value="1"/>
</dbReference>
<evidence type="ECO:0000259" key="2">
    <source>
        <dbReference type="Pfam" id="PF01408"/>
    </source>
</evidence>
<protein>
    <submittedName>
        <fullName evidence="4">Gfo/Idh/MocA family protein</fullName>
    </submittedName>
</protein>
<comment type="caution">
    <text evidence="4">The sequence shown here is derived from an EMBL/GenBank/DDBJ whole genome shotgun (WGS) entry which is preliminary data.</text>
</comment>
<dbReference type="Gene3D" id="3.40.50.720">
    <property type="entry name" value="NAD(P)-binding Rossmann-like Domain"/>
    <property type="match status" value="1"/>
</dbReference>